<dbReference type="OrthoDB" id="3631936at2"/>
<reference evidence="2 3" key="1">
    <citation type="submission" date="2016-01" db="EMBL/GenBank/DDBJ databases">
        <title>Amycolatopsis coloradensis genome sequencing and assembly.</title>
        <authorList>
            <person name="Mayilraj S."/>
        </authorList>
    </citation>
    <scope>NUCLEOTIDE SEQUENCE [LARGE SCALE GENOMIC DNA]</scope>
    <source>
        <strain evidence="2 3">DSM 44225</strain>
    </source>
</reference>
<gene>
    <name evidence="2" type="ORF">BS329_20215</name>
</gene>
<dbReference type="STRING" id="76021.BS329_20215"/>
<sequence>MTDVVDGDPGSMFAYSQQLKAPPIPGSVATSTGSPMNLDGMLESGLLSVLDKAVSAEISAYLTMVTKDMVTYGAKVKEAAATYSLADITSALDLATSGVKLGEKVIGVAQQVAGAAGSQSGTPDPTETVAGDHSRQTT</sequence>
<dbReference type="RefSeq" id="WP_076162769.1">
    <property type="nucleotide sequence ID" value="NZ_JBEZVB010000061.1"/>
</dbReference>
<dbReference type="AlphaFoldDB" id="A0A1R0KSG2"/>
<feature type="compositionally biased region" description="Low complexity" evidence="1">
    <location>
        <begin position="112"/>
        <end position="121"/>
    </location>
</feature>
<dbReference type="EMBL" id="MQUQ01000010">
    <property type="protein sequence ID" value="OLZ50726.1"/>
    <property type="molecule type" value="Genomic_DNA"/>
</dbReference>
<evidence type="ECO:0000313" key="2">
    <source>
        <dbReference type="EMBL" id="OLZ50726.1"/>
    </source>
</evidence>
<protein>
    <submittedName>
        <fullName evidence="2">Uncharacterized protein</fullName>
    </submittedName>
</protein>
<comment type="caution">
    <text evidence="2">The sequence shown here is derived from an EMBL/GenBank/DDBJ whole genome shotgun (WGS) entry which is preliminary data.</text>
</comment>
<accession>A0A1R0KSG2</accession>
<name>A0A1R0KSG2_9PSEU</name>
<proteinExistence type="predicted"/>
<keyword evidence="3" id="KW-1185">Reference proteome</keyword>
<organism evidence="2 3">
    <name type="scientific">Amycolatopsis coloradensis</name>
    <dbReference type="NCBI Taxonomy" id="76021"/>
    <lineage>
        <taxon>Bacteria</taxon>
        <taxon>Bacillati</taxon>
        <taxon>Actinomycetota</taxon>
        <taxon>Actinomycetes</taxon>
        <taxon>Pseudonocardiales</taxon>
        <taxon>Pseudonocardiaceae</taxon>
        <taxon>Amycolatopsis</taxon>
    </lineage>
</organism>
<evidence type="ECO:0000313" key="3">
    <source>
        <dbReference type="Proteomes" id="UP000187486"/>
    </source>
</evidence>
<feature type="region of interest" description="Disordered" evidence="1">
    <location>
        <begin position="112"/>
        <end position="138"/>
    </location>
</feature>
<evidence type="ECO:0000256" key="1">
    <source>
        <dbReference type="SAM" id="MobiDB-lite"/>
    </source>
</evidence>
<dbReference type="Proteomes" id="UP000187486">
    <property type="component" value="Unassembled WGS sequence"/>
</dbReference>